<dbReference type="InterPro" id="IPR036322">
    <property type="entry name" value="WD40_repeat_dom_sf"/>
</dbReference>
<dbReference type="EMBL" id="CP051143">
    <property type="protein sequence ID" value="QIX02065.1"/>
    <property type="molecule type" value="Genomic_DNA"/>
</dbReference>
<dbReference type="PANTHER" id="PTHR13224:SF6">
    <property type="entry name" value="MEDIATOR OF RNA POLYMERASE II TRANSCRIPTION SUBUNIT 16"/>
    <property type="match status" value="1"/>
</dbReference>
<keyword evidence="5 9" id="KW-0010">Activator</keyword>
<evidence type="ECO:0000256" key="5">
    <source>
        <dbReference type="ARBA" id="ARBA00023159"/>
    </source>
</evidence>
<evidence type="ECO:0000313" key="12">
    <source>
        <dbReference type="Proteomes" id="UP000503462"/>
    </source>
</evidence>
<comment type="subunit">
    <text evidence="9">Component of the Mediator complex.</text>
</comment>
<evidence type="ECO:0000256" key="6">
    <source>
        <dbReference type="ARBA" id="ARBA00023163"/>
    </source>
</evidence>
<keyword evidence="7 9" id="KW-0539">Nucleus</keyword>
<dbReference type="Pfam" id="PF11635">
    <property type="entry name" value="Med16_N"/>
    <property type="match status" value="1"/>
</dbReference>
<name>A0A6H0Y579_9PEZI</name>
<feature type="domain" description="Mediator complex subunit Med16 N-terminal" evidence="10">
    <location>
        <begin position="214"/>
        <end position="478"/>
    </location>
</feature>
<dbReference type="Proteomes" id="UP000503462">
    <property type="component" value="Chromosome 5"/>
</dbReference>
<dbReference type="OrthoDB" id="4139168at2759"/>
<comment type="similarity">
    <text evidence="2 9">Belongs to the Mediator complex subunit 16 family.</text>
</comment>
<proteinExistence type="inferred from homology"/>
<dbReference type="InterPro" id="IPR021665">
    <property type="entry name" value="Mediator_Med16_N"/>
</dbReference>
<keyword evidence="4 9" id="KW-0805">Transcription regulation</keyword>
<evidence type="ECO:0000259" key="10">
    <source>
        <dbReference type="Pfam" id="PF11635"/>
    </source>
</evidence>
<reference evidence="11 12" key="1">
    <citation type="journal article" date="2016" name="Sci. Rep.">
        <title>Peltaster fructicola genome reveals evolution from an invasive phytopathogen to an ectophytic parasite.</title>
        <authorList>
            <person name="Xu C."/>
            <person name="Chen H."/>
            <person name="Gleason M.L."/>
            <person name="Xu J.R."/>
            <person name="Liu H."/>
            <person name="Zhang R."/>
            <person name="Sun G."/>
        </authorList>
    </citation>
    <scope>NUCLEOTIDE SEQUENCE [LARGE SCALE GENOMIC DNA]</scope>
    <source>
        <strain evidence="11 12">LNHT1506</strain>
    </source>
</reference>
<dbReference type="AlphaFoldDB" id="A0A6H0Y579"/>
<dbReference type="PANTHER" id="PTHR13224">
    <property type="entry name" value="THYROID HORMONE RECEPTOR-ASSOCIATED PROTEIN-RELATED"/>
    <property type="match status" value="1"/>
</dbReference>
<dbReference type="GO" id="GO:0045893">
    <property type="term" value="P:positive regulation of DNA-templated transcription"/>
    <property type="evidence" value="ECO:0007669"/>
    <property type="project" value="TreeGrafter"/>
</dbReference>
<evidence type="ECO:0000256" key="7">
    <source>
        <dbReference type="ARBA" id="ARBA00023242"/>
    </source>
</evidence>
<evidence type="ECO:0000256" key="8">
    <source>
        <dbReference type="ARBA" id="ARBA00032015"/>
    </source>
</evidence>
<comment type="subcellular location">
    <subcellularLocation>
        <location evidence="1 9">Nucleus</location>
    </subcellularLocation>
</comment>
<dbReference type="GO" id="GO:0016592">
    <property type="term" value="C:mediator complex"/>
    <property type="evidence" value="ECO:0007669"/>
    <property type="project" value="InterPro"/>
</dbReference>
<gene>
    <name evidence="9" type="primary">MED16</name>
    <name evidence="11" type="ORF">AMS68_007582</name>
</gene>
<evidence type="ECO:0000256" key="2">
    <source>
        <dbReference type="ARBA" id="ARBA00006543"/>
    </source>
</evidence>
<comment type="function">
    <text evidence="9">Component of the Mediator complex, a coactivator involved in the regulated transcription of nearly all RNA polymerase II-dependent genes. Mediator functions as a bridge to convey information from gene-specific regulatory proteins to the basal RNA polymerase II transcription machinery. Mediator is recruited to promoters by direct interactions with regulatory proteins and serves as a scaffold for the assembly of a functional preinitiation complex with RNA polymerase II and the general transcription factors.</text>
</comment>
<dbReference type="InterPro" id="IPR048338">
    <property type="entry name" value="Mediator_Med16"/>
</dbReference>
<protein>
    <recommendedName>
        <fullName evidence="3 9">Mediator of RNA polymerase II transcription subunit 16</fullName>
    </recommendedName>
    <alternativeName>
        <fullName evidence="8 9">Mediator complex subunit 16</fullName>
    </alternativeName>
</protein>
<sequence>MDTESMIDVDMGDSMNDGAMGDSMDDLFGDNAGDLDLGDVTVALPVANLPPPPAALLRRLAEMQASGCCTKLAWSNTGSIARISEDGTTVTFRILERHVKTKTWSLSDESKHSISAPIGCRFVHLAFNLIGQDLALADNLGRLHLHSSSGGNGKMHAAVVDTVPGAEKLSELDAVVGLHWLPQYPYDCRTIYIGPASRSISGWTSQSRPREPNAIKIHHPADNGRALLYVSRSGKLTLLYHQESWKSASTLLQIPTSVDGLLTHADLCEHNGELLLVTSDSSRHLHLYSIDLNWNTTYTAGPNQTQLVKTIAPELRTTALLSIPGPFPHHEGTSKLVQLSLVPPTAEVADQSGSTSTTLLATFVRAGISEHASQESVTMLLMWQIDSEVPSLHTSFRNLKPNMQMTNTTTPKTILRRQPDIISGKIILSTQLKSFGTILACLASDGTVEHRDRASFEPLQSYMDTDHVYSLSQSGFSYLPGEHNTDIAISCDGSATVVIRPNNKMDALSMFFAYGWQQDQASGDDNSLAEAAIVCLARQYMTMVCANTASDEVLSLLPPSLPEHLQHLFVREAFRLTRHSPDISNLEEKLRQRVVMSESLLPRVYSLQLFLGMNATGRSLTAQYAWAVLNLRHVVISISHVAMMRPSESSNVPHIDMIASQHGLARWGVDLIVYILDALLSVKDIAARDLSKPATGTFENYMQENNNPAFLLVLCSYPRTLLKLLAHVLHRIVYLAEQFKDRARSLQERQHLTQMSMLEKSMPFNFEAFRTCLDHTEVAMHTAPTSAALKPGQPSALPDLALNITGKFSDELEQPLRALLISAIPSLLQDADWSKIHFHDCSWLGLSGMRSMKLAQSYDVLKKTPLPVNAAIRKCRRCGSLTEDINVERPRDVIPWILLGQRNCVCMCVWFVP</sequence>
<evidence type="ECO:0000256" key="1">
    <source>
        <dbReference type="ARBA" id="ARBA00004123"/>
    </source>
</evidence>
<keyword evidence="12" id="KW-1185">Reference proteome</keyword>
<keyword evidence="6 9" id="KW-0804">Transcription</keyword>
<organism evidence="11 12">
    <name type="scientific">Peltaster fructicola</name>
    <dbReference type="NCBI Taxonomy" id="286661"/>
    <lineage>
        <taxon>Eukaryota</taxon>
        <taxon>Fungi</taxon>
        <taxon>Dikarya</taxon>
        <taxon>Ascomycota</taxon>
        <taxon>Pezizomycotina</taxon>
        <taxon>Dothideomycetes</taxon>
        <taxon>Dothideomycetes incertae sedis</taxon>
        <taxon>Peltaster</taxon>
    </lineage>
</organism>
<evidence type="ECO:0000256" key="4">
    <source>
        <dbReference type="ARBA" id="ARBA00023015"/>
    </source>
</evidence>
<accession>A0A6H0Y579</accession>
<evidence type="ECO:0000313" key="11">
    <source>
        <dbReference type="EMBL" id="QIX02065.1"/>
    </source>
</evidence>
<evidence type="ECO:0000256" key="9">
    <source>
        <dbReference type="RuleBase" id="RU364149"/>
    </source>
</evidence>
<evidence type="ECO:0000256" key="3">
    <source>
        <dbReference type="ARBA" id="ARBA00019614"/>
    </source>
</evidence>
<dbReference type="SUPFAM" id="SSF50978">
    <property type="entry name" value="WD40 repeat-like"/>
    <property type="match status" value="1"/>
</dbReference>